<sequence>MSQLKFLKKTATCLSFKPKLDKVTKRSKRSLTIAAFRQLSQHVILEEQGDGMHELAGTHQALQKRKKTEGNFMIKPESKTN</sequence>
<name>A0A151MIH4_ALLMI</name>
<dbReference type="Proteomes" id="UP000050525">
    <property type="component" value="Unassembled WGS sequence"/>
</dbReference>
<dbReference type="EMBL" id="AKHW03006099">
    <property type="protein sequence ID" value="KYO24279.1"/>
    <property type="molecule type" value="Genomic_DNA"/>
</dbReference>
<evidence type="ECO:0000313" key="2">
    <source>
        <dbReference type="Proteomes" id="UP000050525"/>
    </source>
</evidence>
<keyword evidence="2" id="KW-1185">Reference proteome</keyword>
<gene>
    <name evidence="1" type="ORF">Y1Q_0004312</name>
</gene>
<organism evidence="1 2">
    <name type="scientific">Alligator mississippiensis</name>
    <name type="common">American alligator</name>
    <dbReference type="NCBI Taxonomy" id="8496"/>
    <lineage>
        <taxon>Eukaryota</taxon>
        <taxon>Metazoa</taxon>
        <taxon>Chordata</taxon>
        <taxon>Craniata</taxon>
        <taxon>Vertebrata</taxon>
        <taxon>Euteleostomi</taxon>
        <taxon>Archelosauria</taxon>
        <taxon>Archosauria</taxon>
        <taxon>Crocodylia</taxon>
        <taxon>Alligatoridae</taxon>
        <taxon>Alligatorinae</taxon>
        <taxon>Alligator</taxon>
    </lineage>
</organism>
<accession>A0A151MIH4</accession>
<evidence type="ECO:0000313" key="1">
    <source>
        <dbReference type="EMBL" id="KYO24279.1"/>
    </source>
</evidence>
<comment type="caution">
    <text evidence="1">The sequence shown here is derived from an EMBL/GenBank/DDBJ whole genome shotgun (WGS) entry which is preliminary data.</text>
</comment>
<proteinExistence type="predicted"/>
<protein>
    <submittedName>
        <fullName evidence="1">Uncharacterized protein</fullName>
    </submittedName>
</protein>
<reference evidence="1 2" key="1">
    <citation type="journal article" date="2012" name="Genome Biol.">
        <title>Sequencing three crocodilian genomes to illuminate the evolution of archosaurs and amniotes.</title>
        <authorList>
            <person name="St John J.A."/>
            <person name="Braun E.L."/>
            <person name="Isberg S.R."/>
            <person name="Miles L.G."/>
            <person name="Chong A.Y."/>
            <person name="Gongora J."/>
            <person name="Dalzell P."/>
            <person name="Moran C."/>
            <person name="Bed'hom B."/>
            <person name="Abzhanov A."/>
            <person name="Burgess S.C."/>
            <person name="Cooksey A.M."/>
            <person name="Castoe T.A."/>
            <person name="Crawford N.G."/>
            <person name="Densmore L.D."/>
            <person name="Drew J.C."/>
            <person name="Edwards S.V."/>
            <person name="Faircloth B.C."/>
            <person name="Fujita M.K."/>
            <person name="Greenwold M.J."/>
            <person name="Hoffmann F.G."/>
            <person name="Howard J.M."/>
            <person name="Iguchi T."/>
            <person name="Janes D.E."/>
            <person name="Khan S.Y."/>
            <person name="Kohno S."/>
            <person name="de Koning A.J."/>
            <person name="Lance S.L."/>
            <person name="McCarthy F.M."/>
            <person name="McCormack J.E."/>
            <person name="Merchant M.E."/>
            <person name="Peterson D.G."/>
            <person name="Pollock D.D."/>
            <person name="Pourmand N."/>
            <person name="Raney B.J."/>
            <person name="Roessler K.A."/>
            <person name="Sanford J.R."/>
            <person name="Sawyer R.H."/>
            <person name="Schmidt C.J."/>
            <person name="Triplett E.W."/>
            <person name="Tuberville T.D."/>
            <person name="Venegas-Anaya M."/>
            <person name="Howard J.T."/>
            <person name="Jarvis E.D."/>
            <person name="Guillette L.J.Jr."/>
            <person name="Glenn T.C."/>
            <person name="Green R.E."/>
            <person name="Ray D.A."/>
        </authorList>
    </citation>
    <scope>NUCLEOTIDE SEQUENCE [LARGE SCALE GENOMIC DNA]</scope>
    <source>
        <strain evidence="1">KSC_2009_1</strain>
    </source>
</reference>
<dbReference type="AlphaFoldDB" id="A0A151MIH4"/>